<comment type="caution">
    <text evidence="3">The sequence shown here is derived from an EMBL/GenBank/DDBJ whole genome shotgun (WGS) entry which is preliminary data.</text>
</comment>
<dbReference type="SUPFAM" id="SSF69255">
    <property type="entry name" value="gp5 N-terminal domain-like"/>
    <property type="match status" value="1"/>
</dbReference>
<evidence type="ECO:0000313" key="4">
    <source>
        <dbReference type="Proteomes" id="UP000573599"/>
    </source>
</evidence>
<accession>A0A852W8R2</accession>
<feature type="region of interest" description="Disordered" evidence="1">
    <location>
        <begin position="1"/>
        <end position="25"/>
    </location>
</feature>
<proteinExistence type="predicted"/>
<organism evidence="3 4">
    <name type="scientific">Pedococcus badiiscoriae</name>
    <dbReference type="NCBI Taxonomy" id="642776"/>
    <lineage>
        <taxon>Bacteria</taxon>
        <taxon>Bacillati</taxon>
        <taxon>Actinomycetota</taxon>
        <taxon>Actinomycetes</taxon>
        <taxon>Micrococcales</taxon>
        <taxon>Intrasporangiaceae</taxon>
        <taxon>Pedococcus</taxon>
    </lineage>
</organism>
<evidence type="ECO:0000259" key="2">
    <source>
        <dbReference type="Pfam" id="PF04717"/>
    </source>
</evidence>
<dbReference type="InterPro" id="IPR006531">
    <property type="entry name" value="Gp5/Vgr_OB"/>
</dbReference>
<dbReference type="RefSeq" id="WP_179420189.1">
    <property type="nucleotide sequence ID" value="NZ_JACCAB010000001.1"/>
</dbReference>
<feature type="domain" description="Gp5/Type VI secretion system Vgr protein OB-fold" evidence="2">
    <location>
        <begin position="137"/>
        <end position="203"/>
    </location>
</feature>
<dbReference type="Pfam" id="PF04717">
    <property type="entry name" value="Phage_base_V"/>
    <property type="match status" value="1"/>
</dbReference>
<dbReference type="AlphaFoldDB" id="A0A852W8R2"/>
<protein>
    <recommendedName>
        <fullName evidence="2">Gp5/Type VI secretion system Vgr protein OB-fold domain-containing protein</fullName>
    </recommendedName>
</protein>
<evidence type="ECO:0000313" key="3">
    <source>
        <dbReference type="EMBL" id="NYG05587.1"/>
    </source>
</evidence>
<dbReference type="EMBL" id="JACCAB010000001">
    <property type="protein sequence ID" value="NYG05587.1"/>
    <property type="molecule type" value="Genomic_DNA"/>
</dbReference>
<evidence type="ECO:0000256" key="1">
    <source>
        <dbReference type="SAM" id="MobiDB-lite"/>
    </source>
</evidence>
<reference evidence="3 4" key="1">
    <citation type="submission" date="2020-07" db="EMBL/GenBank/DDBJ databases">
        <title>Sequencing the genomes of 1000 actinobacteria strains.</title>
        <authorList>
            <person name="Klenk H.-P."/>
        </authorList>
    </citation>
    <scope>NUCLEOTIDE SEQUENCE [LARGE SCALE GENOMIC DNA]</scope>
    <source>
        <strain evidence="3 4">DSM 23987</strain>
    </source>
</reference>
<gene>
    <name evidence="3" type="ORF">BJ986_000074</name>
</gene>
<dbReference type="Proteomes" id="UP000573599">
    <property type="component" value="Unassembled WGS sequence"/>
</dbReference>
<name>A0A852W8R2_9MICO</name>
<keyword evidence="4" id="KW-1185">Reference proteome</keyword>
<sequence>MSGQWRHERTRKPMNAQGHPADRADLEDLVRRARAGLRDWTDTTDSDPGVALLELFAFLAELLSFQSDRIVVRRGDDGATVIEFGDGVHGRQPPSGSSIGVGYRHGGGYISVLLQQGRVIIDADQSEAPSSPGCGVYRAVVLDATDPLRQHRLLVRIPDLSGDDAVWAAACLPGPAASAVPAVGSGVWVALESGDPSRPVWLGQRVTA</sequence>